<dbReference type="EMBL" id="UINC01002061">
    <property type="protein sequence ID" value="SUZ92470.1"/>
    <property type="molecule type" value="Genomic_DNA"/>
</dbReference>
<evidence type="ECO:0000313" key="1">
    <source>
        <dbReference type="EMBL" id="SUZ92470.1"/>
    </source>
</evidence>
<organism evidence="1">
    <name type="scientific">marine metagenome</name>
    <dbReference type="NCBI Taxonomy" id="408172"/>
    <lineage>
        <taxon>unclassified sequences</taxon>
        <taxon>metagenomes</taxon>
        <taxon>ecological metagenomes</taxon>
    </lineage>
</organism>
<proteinExistence type="predicted"/>
<sequence>MGDKGTANPTGVLALWNDCKTSKESLYEKWYQGEHLHDRVSIPGFKLGRRHESNDATPKYFTYYETESAEVLFSEAYLYQLDNPSILTREVMQGVFTNVSRTVCSCVHQVGEPRGSHVITARSGRPSNKDDLKTIADHLNNTSGCLRSEVWVRYSLNPNPTGNNPRGEEQIRGRDSRIEWCVVAHAVNESTAKLIARKLEQSTYPDLQLGIYRFMCELRHEDLGTRTG</sequence>
<name>A0A381RKV1_9ZZZZ</name>
<reference evidence="1" key="1">
    <citation type="submission" date="2018-05" db="EMBL/GenBank/DDBJ databases">
        <authorList>
            <person name="Lanie J.A."/>
            <person name="Ng W.-L."/>
            <person name="Kazmierczak K.M."/>
            <person name="Andrzejewski T.M."/>
            <person name="Davidsen T.M."/>
            <person name="Wayne K.J."/>
            <person name="Tettelin H."/>
            <person name="Glass J.I."/>
            <person name="Rusch D."/>
            <person name="Podicherti R."/>
            <person name="Tsui H.-C.T."/>
            <person name="Winkler M.E."/>
        </authorList>
    </citation>
    <scope>NUCLEOTIDE SEQUENCE</scope>
</reference>
<dbReference type="AlphaFoldDB" id="A0A381RKV1"/>
<gene>
    <name evidence="1" type="ORF">METZ01_LOCUS45324</name>
</gene>
<protein>
    <submittedName>
        <fullName evidence="1">Uncharacterized protein</fullName>
    </submittedName>
</protein>
<accession>A0A381RKV1</accession>